<accession>T1KZP3</accession>
<dbReference type="HOGENOM" id="CLU_1779805_0_0_1"/>
<proteinExistence type="predicted"/>
<sequence length="146" mass="16555">MLIRLCETARSARGLGSTKSEVIQAKMKDVQSYNGQFGLSSHHKERNEQMFDINPTNCGVNQILSVLNYDGEYMGDWPMDLLDVASELVASRRSAGRSLGLTFESELFNPNLTMYHLRQDEKAAQLIENYTAKLANKFSPNRSRIY</sequence>
<reference evidence="2" key="1">
    <citation type="submission" date="2011-08" db="EMBL/GenBank/DDBJ databases">
        <authorList>
            <person name="Rombauts S."/>
        </authorList>
    </citation>
    <scope>NUCLEOTIDE SEQUENCE</scope>
    <source>
        <strain evidence="2">London</strain>
    </source>
</reference>
<reference evidence="1" key="2">
    <citation type="submission" date="2015-06" db="UniProtKB">
        <authorList>
            <consortium name="EnsemblMetazoa"/>
        </authorList>
    </citation>
    <scope>IDENTIFICATION</scope>
</reference>
<protein>
    <submittedName>
        <fullName evidence="1">Uncharacterized protein</fullName>
    </submittedName>
</protein>
<dbReference type="EMBL" id="CAEY01000743">
    <property type="status" value="NOT_ANNOTATED_CDS"/>
    <property type="molecule type" value="Genomic_DNA"/>
</dbReference>
<organism evidence="1 2">
    <name type="scientific">Tetranychus urticae</name>
    <name type="common">Two-spotted spider mite</name>
    <dbReference type="NCBI Taxonomy" id="32264"/>
    <lineage>
        <taxon>Eukaryota</taxon>
        <taxon>Metazoa</taxon>
        <taxon>Ecdysozoa</taxon>
        <taxon>Arthropoda</taxon>
        <taxon>Chelicerata</taxon>
        <taxon>Arachnida</taxon>
        <taxon>Acari</taxon>
        <taxon>Acariformes</taxon>
        <taxon>Trombidiformes</taxon>
        <taxon>Prostigmata</taxon>
        <taxon>Eleutherengona</taxon>
        <taxon>Raphignathae</taxon>
        <taxon>Tetranychoidea</taxon>
        <taxon>Tetranychidae</taxon>
        <taxon>Tetranychus</taxon>
    </lineage>
</organism>
<name>T1KZP3_TETUR</name>
<evidence type="ECO:0000313" key="2">
    <source>
        <dbReference type="Proteomes" id="UP000015104"/>
    </source>
</evidence>
<dbReference type="AlphaFoldDB" id="T1KZP3"/>
<keyword evidence="2" id="KW-1185">Reference proteome</keyword>
<dbReference type="EnsemblMetazoa" id="tetur28g02320.1">
    <property type="protein sequence ID" value="tetur28g02320.1"/>
    <property type="gene ID" value="tetur28g02320"/>
</dbReference>
<dbReference type="Proteomes" id="UP000015104">
    <property type="component" value="Unassembled WGS sequence"/>
</dbReference>
<evidence type="ECO:0000313" key="1">
    <source>
        <dbReference type="EnsemblMetazoa" id="tetur28g02320.1"/>
    </source>
</evidence>